<sequence length="49" mass="5713">MRFVRESKACWWGCATPNIHLNFEINMAQLSKYSPSLFISSLVKFLSFI</sequence>
<dbReference type="AlphaFoldDB" id="Q0WM05"/>
<dbReference type="EMBL" id="AK230030">
    <property type="protein sequence ID" value="BAF01852.1"/>
    <property type="molecule type" value="mRNA"/>
</dbReference>
<evidence type="ECO:0000313" key="1">
    <source>
        <dbReference type="EMBL" id="BAF01852.1"/>
    </source>
</evidence>
<reference evidence="1" key="1">
    <citation type="submission" date="2006-07" db="EMBL/GenBank/DDBJ databases">
        <title>Large-scale analysis of RIKEN Arabidopsis full-length (RAFL) cDNAs.</title>
        <authorList>
            <person name="Totoki Y."/>
            <person name="Seki M."/>
            <person name="Ishida J."/>
            <person name="Nakajima M."/>
            <person name="Enju A."/>
            <person name="Morosawa T."/>
            <person name="Kamiya A."/>
            <person name="Narusaka M."/>
            <person name="Shin-i T."/>
            <person name="Nakagawa M."/>
            <person name="Sakamoto N."/>
            <person name="Oishi K."/>
            <person name="Kohara Y."/>
            <person name="Kobayashi M."/>
            <person name="Toyoda A."/>
            <person name="Sakaki Y."/>
            <person name="Sakurai T."/>
            <person name="Iida K."/>
            <person name="Akiyama K."/>
            <person name="Satou M."/>
            <person name="Toyoda T."/>
            <person name="Konagaya A."/>
            <person name="Carninci P."/>
            <person name="Kawai J."/>
            <person name="Hayashizaki Y."/>
            <person name="Shinozaki K."/>
        </authorList>
    </citation>
    <scope>NUCLEOTIDE SEQUENCE</scope>
</reference>
<proteinExistence type="evidence at transcript level"/>
<accession>Q0WM05</accession>
<protein>
    <submittedName>
        <fullName evidence="1">Uncharacterized protein</fullName>
    </submittedName>
</protein>
<organism evidence="1">
    <name type="scientific">Arabidopsis thaliana</name>
    <name type="common">Mouse-ear cress</name>
    <dbReference type="NCBI Taxonomy" id="3702"/>
    <lineage>
        <taxon>Eukaryota</taxon>
        <taxon>Viridiplantae</taxon>
        <taxon>Streptophyta</taxon>
        <taxon>Embryophyta</taxon>
        <taxon>Tracheophyta</taxon>
        <taxon>Spermatophyta</taxon>
        <taxon>Magnoliopsida</taxon>
        <taxon>eudicotyledons</taxon>
        <taxon>Gunneridae</taxon>
        <taxon>Pentapetalae</taxon>
        <taxon>rosids</taxon>
        <taxon>malvids</taxon>
        <taxon>Brassicales</taxon>
        <taxon>Brassicaceae</taxon>
        <taxon>Camelineae</taxon>
        <taxon>Arabidopsis</taxon>
    </lineage>
</organism>
<name>Q0WM05_ARATH</name>